<evidence type="ECO:0000256" key="1">
    <source>
        <dbReference type="SAM" id="SignalP"/>
    </source>
</evidence>
<keyword evidence="1" id="KW-0732">Signal</keyword>
<feature type="chain" id="PRO_5042069958" evidence="1">
    <location>
        <begin position="24"/>
        <end position="165"/>
    </location>
</feature>
<dbReference type="EMBL" id="JASNWA010000003">
    <property type="protein sequence ID" value="KAK3177901.1"/>
    <property type="molecule type" value="Genomic_DNA"/>
</dbReference>
<dbReference type="Proteomes" id="UP001276659">
    <property type="component" value="Unassembled WGS sequence"/>
</dbReference>
<keyword evidence="3" id="KW-1185">Reference proteome</keyword>
<proteinExistence type="predicted"/>
<protein>
    <submittedName>
        <fullName evidence="2">Uncharacterized protein</fullName>
    </submittedName>
</protein>
<gene>
    <name evidence="2" type="ORF">OEA41_000033</name>
</gene>
<comment type="caution">
    <text evidence="2">The sequence shown here is derived from an EMBL/GenBank/DDBJ whole genome shotgun (WGS) entry which is preliminary data.</text>
</comment>
<name>A0AAD9ZF46_9LECA</name>
<reference evidence="2" key="1">
    <citation type="submission" date="2022-11" db="EMBL/GenBank/DDBJ databases">
        <title>Chromosomal genome sequence assembly and mating type (MAT) locus characterization of the leprose asexual lichenized fungus Lepraria neglecta (Nyl.) Erichsen.</title>
        <authorList>
            <person name="Allen J.L."/>
            <person name="Pfeffer B."/>
        </authorList>
    </citation>
    <scope>NUCLEOTIDE SEQUENCE</scope>
    <source>
        <strain evidence="2">Allen 5258</strain>
    </source>
</reference>
<sequence>MPPQVLLLLLTAFLSHMVPSMRAQTGNITTANNTNSEVECTEFRIFKFRPDYPDCNHAIRHLASSEIVGYFHTAGAFDLFQLPVTKMKDTCEVKVELERHAAPEEGSWLDVKTAAMKVSDDCWTGHGFEHTGGSINVGLHGAIKVSLVRAGSVGGVGNATVAAER</sequence>
<dbReference type="AlphaFoldDB" id="A0AAD9ZF46"/>
<evidence type="ECO:0000313" key="3">
    <source>
        <dbReference type="Proteomes" id="UP001276659"/>
    </source>
</evidence>
<evidence type="ECO:0000313" key="2">
    <source>
        <dbReference type="EMBL" id="KAK3177901.1"/>
    </source>
</evidence>
<feature type="signal peptide" evidence="1">
    <location>
        <begin position="1"/>
        <end position="23"/>
    </location>
</feature>
<organism evidence="2 3">
    <name type="scientific">Lepraria neglecta</name>
    <dbReference type="NCBI Taxonomy" id="209136"/>
    <lineage>
        <taxon>Eukaryota</taxon>
        <taxon>Fungi</taxon>
        <taxon>Dikarya</taxon>
        <taxon>Ascomycota</taxon>
        <taxon>Pezizomycotina</taxon>
        <taxon>Lecanoromycetes</taxon>
        <taxon>OSLEUM clade</taxon>
        <taxon>Lecanoromycetidae</taxon>
        <taxon>Lecanorales</taxon>
        <taxon>Lecanorineae</taxon>
        <taxon>Stereocaulaceae</taxon>
        <taxon>Lepraria</taxon>
    </lineage>
</organism>
<accession>A0AAD9ZF46</accession>